<dbReference type="InterPro" id="IPR018371">
    <property type="entry name" value="Chitin-binding_1_CS"/>
</dbReference>
<feature type="compositionally biased region" description="Basic and acidic residues" evidence="12">
    <location>
        <begin position="788"/>
        <end position="797"/>
    </location>
</feature>
<dbReference type="HOGENOM" id="CLU_010456_0_0_1"/>
<dbReference type="CDD" id="cd00035">
    <property type="entry name" value="ChtBD1"/>
    <property type="match status" value="1"/>
</dbReference>
<keyword evidence="9" id="KW-0624">Polysaccharide degradation</keyword>
<keyword evidence="4 10" id="KW-0147">Chitin-binding</keyword>
<evidence type="ECO:0000256" key="2">
    <source>
        <dbReference type="ARBA" id="ARBA00008682"/>
    </source>
</evidence>
<keyword evidence="5 11" id="KW-0378">Hydrolase</keyword>
<feature type="domain" description="Chitin-binding type-1" evidence="13">
    <location>
        <begin position="141"/>
        <end position="196"/>
    </location>
</feature>
<dbReference type="Gene3D" id="3.20.20.80">
    <property type="entry name" value="Glycosidases"/>
    <property type="match status" value="1"/>
</dbReference>
<gene>
    <name evidence="15" type="ORF">AUEXF2481DRAFT_493553</name>
</gene>
<accession>A0A074YWJ4</accession>
<evidence type="ECO:0000256" key="8">
    <source>
        <dbReference type="ARBA" id="ARBA00023295"/>
    </source>
</evidence>
<feature type="disulfide bond" evidence="10">
    <location>
        <begin position="160"/>
        <end position="174"/>
    </location>
</feature>
<dbReference type="PANTHER" id="PTHR11177:SF333">
    <property type="entry name" value="CHITINASE"/>
    <property type="match status" value="1"/>
</dbReference>
<evidence type="ECO:0000313" key="16">
    <source>
        <dbReference type="Proteomes" id="UP000030641"/>
    </source>
</evidence>
<evidence type="ECO:0000259" key="14">
    <source>
        <dbReference type="PROSITE" id="PS51910"/>
    </source>
</evidence>
<dbReference type="InterPro" id="IPR017853">
    <property type="entry name" value="GH"/>
</dbReference>
<dbReference type="Proteomes" id="UP000030641">
    <property type="component" value="Unassembled WGS sequence"/>
</dbReference>
<dbReference type="STRING" id="1043005.A0A074YWJ4"/>
<keyword evidence="10" id="KW-1015">Disulfide bond</keyword>
<evidence type="ECO:0000256" key="12">
    <source>
        <dbReference type="SAM" id="MobiDB-lite"/>
    </source>
</evidence>
<dbReference type="EMBL" id="KL584752">
    <property type="protein sequence ID" value="KEQ98542.1"/>
    <property type="molecule type" value="Genomic_DNA"/>
</dbReference>
<dbReference type="SMART" id="SM00636">
    <property type="entry name" value="Glyco_18"/>
    <property type="match status" value="1"/>
</dbReference>
<dbReference type="Pfam" id="PF00704">
    <property type="entry name" value="Glyco_hydro_18"/>
    <property type="match status" value="1"/>
</dbReference>
<dbReference type="InterPro" id="IPR001002">
    <property type="entry name" value="Chitin-bd_1"/>
</dbReference>
<feature type="disulfide bond" evidence="10">
    <location>
        <begin position="155"/>
        <end position="167"/>
    </location>
</feature>
<dbReference type="InterPro" id="IPR036861">
    <property type="entry name" value="Endochitinase-like_sf"/>
</dbReference>
<dbReference type="InterPro" id="IPR050314">
    <property type="entry name" value="Glycosyl_Hydrlase_18"/>
</dbReference>
<dbReference type="Gene3D" id="3.30.60.10">
    <property type="entry name" value="Endochitinase-like"/>
    <property type="match status" value="1"/>
</dbReference>
<comment type="caution">
    <text evidence="10">Lacks conserved residue(s) required for the propagation of feature annotation.</text>
</comment>
<dbReference type="GeneID" id="25368591"/>
<keyword evidence="16" id="KW-1185">Reference proteome</keyword>
<dbReference type="SUPFAM" id="SSF54556">
    <property type="entry name" value="Chitinase insertion domain"/>
    <property type="match status" value="1"/>
</dbReference>
<evidence type="ECO:0000256" key="9">
    <source>
        <dbReference type="ARBA" id="ARBA00023326"/>
    </source>
</evidence>
<dbReference type="GO" id="GO:0008843">
    <property type="term" value="F:endochitinase activity"/>
    <property type="evidence" value="ECO:0007669"/>
    <property type="project" value="UniProtKB-EC"/>
</dbReference>
<keyword evidence="7" id="KW-0119">Carbohydrate metabolism</keyword>
<dbReference type="InterPro" id="IPR001579">
    <property type="entry name" value="Glyco_hydro_18_chit_AS"/>
</dbReference>
<dbReference type="AlphaFoldDB" id="A0A074YWJ4"/>
<organism evidence="15 16">
    <name type="scientific">Aureobasidium subglaciale (strain EXF-2481)</name>
    <name type="common">Aureobasidium pullulans var. subglaciale</name>
    <dbReference type="NCBI Taxonomy" id="1043005"/>
    <lineage>
        <taxon>Eukaryota</taxon>
        <taxon>Fungi</taxon>
        <taxon>Dikarya</taxon>
        <taxon>Ascomycota</taxon>
        <taxon>Pezizomycotina</taxon>
        <taxon>Dothideomycetes</taxon>
        <taxon>Dothideomycetidae</taxon>
        <taxon>Dothideales</taxon>
        <taxon>Saccotheciaceae</taxon>
        <taxon>Aureobasidium</taxon>
    </lineage>
</organism>
<evidence type="ECO:0000256" key="11">
    <source>
        <dbReference type="RuleBase" id="RU000489"/>
    </source>
</evidence>
<dbReference type="RefSeq" id="XP_013347091.1">
    <property type="nucleotide sequence ID" value="XM_013491637.1"/>
</dbReference>
<comment type="catalytic activity">
    <reaction evidence="1">
        <text>Random endo-hydrolysis of N-acetyl-beta-D-glucosaminide (1-&gt;4)-beta-linkages in chitin and chitodextrins.</text>
        <dbReference type="EC" id="3.2.1.14"/>
    </reaction>
</comment>
<dbReference type="Pfam" id="PF00187">
    <property type="entry name" value="Chitin_bind_1"/>
    <property type="match status" value="1"/>
</dbReference>
<evidence type="ECO:0000256" key="5">
    <source>
        <dbReference type="ARBA" id="ARBA00022801"/>
    </source>
</evidence>
<feature type="region of interest" description="Disordered" evidence="12">
    <location>
        <begin position="788"/>
        <end position="837"/>
    </location>
</feature>
<evidence type="ECO:0000256" key="7">
    <source>
        <dbReference type="ARBA" id="ARBA00023277"/>
    </source>
</evidence>
<dbReference type="EC" id="3.2.1.14" evidence="3"/>
<keyword evidence="6" id="KW-0146">Chitin degradation</keyword>
<evidence type="ECO:0000256" key="4">
    <source>
        <dbReference type="ARBA" id="ARBA00022669"/>
    </source>
</evidence>
<dbReference type="PANTHER" id="PTHR11177">
    <property type="entry name" value="CHITINASE"/>
    <property type="match status" value="1"/>
</dbReference>
<dbReference type="GO" id="GO:0008061">
    <property type="term" value="F:chitin binding"/>
    <property type="evidence" value="ECO:0007669"/>
    <property type="project" value="UniProtKB-UniRule"/>
</dbReference>
<dbReference type="PROSITE" id="PS51910">
    <property type="entry name" value="GH18_2"/>
    <property type="match status" value="1"/>
</dbReference>
<evidence type="ECO:0000259" key="13">
    <source>
        <dbReference type="PROSITE" id="PS50941"/>
    </source>
</evidence>
<evidence type="ECO:0000256" key="1">
    <source>
        <dbReference type="ARBA" id="ARBA00000822"/>
    </source>
</evidence>
<dbReference type="Gene3D" id="3.10.50.10">
    <property type="match status" value="1"/>
</dbReference>
<proteinExistence type="inferred from homology"/>
<dbReference type="GO" id="GO:0006032">
    <property type="term" value="P:chitin catabolic process"/>
    <property type="evidence" value="ECO:0007669"/>
    <property type="project" value="UniProtKB-KW"/>
</dbReference>
<reference evidence="15 16" key="1">
    <citation type="journal article" date="2014" name="BMC Genomics">
        <title>Genome sequencing of four Aureobasidium pullulans varieties: biotechnological potential, stress tolerance, and description of new species.</title>
        <authorList>
            <person name="Gostin Ar C."/>
            <person name="Ohm R.A."/>
            <person name="Kogej T."/>
            <person name="Sonjak S."/>
            <person name="Turk M."/>
            <person name="Zajc J."/>
            <person name="Zalar P."/>
            <person name="Grube M."/>
            <person name="Sun H."/>
            <person name="Han J."/>
            <person name="Sharma A."/>
            <person name="Chiniquy J."/>
            <person name="Ngan C.Y."/>
            <person name="Lipzen A."/>
            <person name="Barry K."/>
            <person name="Grigoriev I.V."/>
            <person name="Gunde-Cimerman N."/>
        </authorList>
    </citation>
    <scope>NUCLEOTIDE SEQUENCE [LARGE SCALE GENOMIC DNA]</scope>
    <source>
        <strain evidence="15 16">EXF-2481</strain>
    </source>
</reference>
<dbReference type="SUPFAM" id="SSF51445">
    <property type="entry name" value="(Trans)glycosidases"/>
    <property type="match status" value="1"/>
</dbReference>
<dbReference type="OrthoDB" id="73875at2759"/>
<evidence type="ECO:0000256" key="3">
    <source>
        <dbReference type="ARBA" id="ARBA00012729"/>
    </source>
</evidence>
<keyword evidence="8 11" id="KW-0326">Glycosidase</keyword>
<dbReference type="SUPFAM" id="SSF57016">
    <property type="entry name" value="Plant lectins/antimicrobial peptides"/>
    <property type="match status" value="1"/>
</dbReference>
<evidence type="ECO:0000256" key="10">
    <source>
        <dbReference type="PROSITE-ProRule" id="PRU00261"/>
    </source>
</evidence>
<dbReference type="InterPro" id="IPR029070">
    <property type="entry name" value="Chitinase_insertion_sf"/>
</dbReference>
<dbReference type="GO" id="GO:0000272">
    <property type="term" value="P:polysaccharide catabolic process"/>
    <property type="evidence" value="ECO:0007669"/>
    <property type="project" value="UniProtKB-KW"/>
</dbReference>
<evidence type="ECO:0000256" key="6">
    <source>
        <dbReference type="ARBA" id="ARBA00023024"/>
    </source>
</evidence>
<name>A0A074YWJ4_AURSE</name>
<dbReference type="OMA" id="CENAACC"/>
<comment type="similarity">
    <text evidence="2">Belongs to the glycosyl hydrolase 18 family. Chitinase class V subfamily.</text>
</comment>
<protein>
    <recommendedName>
        <fullName evidence="3">chitinase</fullName>
        <ecNumber evidence="3">3.2.1.14</ecNumber>
    </recommendedName>
</protein>
<dbReference type="InParanoid" id="A0A074YWJ4"/>
<evidence type="ECO:0000313" key="15">
    <source>
        <dbReference type="EMBL" id="KEQ98542.1"/>
    </source>
</evidence>
<dbReference type="InterPro" id="IPR011583">
    <property type="entry name" value="Chitinase_II/V-like_cat"/>
</dbReference>
<dbReference type="InterPro" id="IPR001223">
    <property type="entry name" value="Glyco_hydro18_cat"/>
</dbReference>
<feature type="compositionally biased region" description="Basic and acidic residues" evidence="12">
    <location>
        <begin position="821"/>
        <end position="832"/>
    </location>
</feature>
<sequence>MIPILLSIHVVPCPSHLSFCSNCSTYLAIHTFFLECSHSNILFNAHESSMMFISSLLVLVVLGMELCEAASPTHGTKLDARGYEIFRGASSELNLNRRDLPVGTCDANTPCVNGACCGSDNLCGYSPKQCGTGCRYNCDAKAECGPYAPSSSQACPLAVCCSEFGFCGSTSEFCTWTNKDDSNYPSCNTKYGGCGDVKRPSCGGGSSVSKRTIGYYETWANSRKNGPVTPEDLNLDGFTHINFAFSFFDASSFEITSMDSNAASLYSRFTALKEKKNGLQAWISVGGWSFTDPGPTQKAFSNMVSSQSNRAKFIGNLRQFMDTYGFDGVDLDWEYPGADDRGGVSADTANYVALTKEMRASFGTKYGISMTLPTSYWYLQHFDLPGIQSSLDWFNLMAYDLHGTWDKASKFVGPYLAPHTNNTEIDLGLDLLWRAGVNAEKVVLGLGLYGRSFTLANPSCNLPNGVCQFADAAKPGPISDAAGILIDTEINVIIKKNNLNPTWDKEAGVKWITWDSNQWVSYDDSDTFQQKRDFANKRCLGGLMVWAMDQVDQAASNGLSLDGEVTSDQQDDAQSLSDDQAAKMTCKATDCGQSCPAGSNRVTETNGQPGQLSTKDRCKKGQYRSICCSSGTTLGTCQWRGFRGHGLSCIGGCADGETEVATNTNSHEGKNDLTCNGGQQSYCCKGFKPAVSKSELEKFAKDAAKAAAEAAAEQAALDIAAKAFCRVAVPALLAPLELLEDLIPIVGEILDIAEIAATPALIQLCVKGIEKEGKAEFKVFGKKHTLSFDKPTKKPSETRPPMSSHDPPKTKTDDSCPNNRKRNDCDRPERGDVTTYDKGTTTLYTTLTRVCDGERWPQACMHYSSAIRNHVGNGFNPVTCSENARPREFIGPGPATNQWSFEKNNNEWKKWMARTSTGFLPGQGCQRDEWPPAHFWQGDVGQIIRYNHREDNSGAGSLWNQFCPEHAAYRCVPGSGNVENPRRGRPTTHCKKELTIRGKSATSDIVLRPKH</sequence>
<dbReference type="PROSITE" id="PS01095">
    <property type="entry name" value="GH18_1"/>
    <property type="match status" value="1"/>
</dbReference>
<dbReference type="PROSITE" id="PS50941">
    <property type="entry name" value="CHIT_BIND_I_2"/>
    <property type="match status" value="1"/>
</dbReference>
<dbReference type="PROSITE" id="PS00026">
    <property type="entry name" value="CHIT_BIND_I_1"/>
    <property type="match status" value="1"/>
</dbReference>
<feature type="domain" description="GH18" evidence="14">
    <location>
        <begin position="210"/>
        <end position="562"/>
    </location>
</feature>